<keyword evidence="2" id="KW-1185">Reference proteome</keyword>
<dbReference type="OrthoDB" id="671786at2"/>
<evidence type="ECO:0000313" key="2">
    <source>
        <dbReference type="Proteomes" id="UP000076715"/>
    </source>
</evidence>
<comment type="caution">
    <text evidence="1">The sequence shown here is derived from an EMBL/GenBank/DDBJ whole genome shotgun (WGS) entry which is preliminary data.</text>
</comment>
<dbReference type="AlphaFoldDB" id="A0A163BZ20"/>
<organism evidence="1 2">
    <name type="scientific">Aquimarina aggregata</name>
    <dbReference type="NCBI Taxonomy" id="1642818"/>
    <lineage>
        <taxon>Bacteria</taxon>
        <taxon>Pseudomonadati</taxon>
        <taxon>Bacteroidota</taxon>
        <taxon>Flavobacteriia</taxon>
        <taxon>Flavobacteriales</taxon>
        <taxon>Flavobacteriaceae</taxon>
        <taxon>Aquimarina</taxon>
    </lineage>
</organism>
<dbReference type="STRING" id="1642818.AWE51_00245"/>
<proteinExistence type="predicted"/>
<gene>
    <name evidence="1" type="ORF">AWE51_00245</name>
</gene>
<dbReference type="EMBL" id="LQRT01000002">
    <property type="protein sequence ID" value="KZS41911.1"/>
    <property type="molecule type" value="Genomic_DNA"/>
</dbReference>
<evidence type="ECO:0000313" key="1">
    <source>
        <dbReference type="EMBL" id="KZS41911.1"/>
    </source>
</evidence>
<name>A0A163BZ20_9FLAO</name>
<dbReference type="RefSeq" id="WP_066308709.1">
    <property type="nucleotide sequence ID" value="NZ_LQRT01000002.1"/>
</dbReference>
<sequence length="440" mass="50020">MKQSHGVYFGNASVSLVSNDSHIKPTLVVPKGEVEYKKGVIAPWGEDNLYPQKFIDAIRLNGAASGGLNLLKSAHYGNGLTFYKNEKSETTGKREKVISYREDHPELNLFYKRNKLNKFFIETIGDLETFGIAFPSFIISKDFKKIVKATRQKTAWGRRELANPSSGFSERVYFKSLWDDEETSRASKIASVDPMWCMEEIKEYCAQKKLYEFVFPIHYGMMDEAYYPKLTWHAIYHNGWLEVSNSIPKYKKHLFENQLNIKFVVYIADEYFEQIYGDEWEEYKADKRKTIREETIKAIDDHLSGNKSSGRSMYAKKIQSADGKWEKGIEVEAIDNKMKDGSYLPDASAANTEILFSMGVDASLIGAGVPGGNMGSGSGSDKRIAFSILSALFKTKRDTTLEIWELLQDWNGWDVELQAGFENIMLTTLDKNPNGQQTGV</sequence>
<dbReference type="Proteomes" id="UP000076715">
    <property type="component" value="Unassembled WGS sequence"/>
</dbReference>
<evidence type="ECO:0008006" key="3">
    <source>
        <dbReference type="Google" id="ProtNLM"/>
    </source>
</evidence>
<reference evidence="1 2" key="1">
    <citation type="submission" date="2016-01" db="EMBL/GenBank/DDBJ databases">
        <title>The draft genome sequence of Aquimarina sp. RZW4-3-2.</title>
        <authorList>
            <person name="Wang Y."/>
        </authorList>
    </citation>
    <scope>NUCLEOTIDE SEQUENCE [LARGE SCALE GENOMIC DNA]</scope>
    <source>
        <strain evidence="1 2">RZW4-3-2</strain>
    </source>
</reference>
<accession>A0A163BZ20</accession>
<protein>
    <recommendedName>
        <fullName evidence="3">Phage portal protein</fullName>
    </recommendedName>
</protein>